<dbReference type="SUPFAM" id="SSF49879">
    <property type="entry name" value="SMAD/FHA domain"/>
    <property type="match status" value="1"/>
</dbReference>
<name>A0A6J6CYM7_9ZZZZ</name>
<dbReference type="PROSITE" id="PS50006">
    <property type="entry name" value="FHA_DOMAIN"/>
    <property type="match status" value="1"/>
</dbReference>
<accession>A0A6J6CYM7</accession>
<dbReference type="SMART" id="SM00240">
    <property type="entry name" value="FHA"/>
    <property type="match status" value="1"/>
</dbReference>
<dbReference type="InterPro" id="IPR000253">
    <property type="entry name" value="FHA_dom"/>
</dbReference>
<dbReference type="AlphaFoldDB" id="A0A6J6CYM7"/>
<dbReference type="Gene3D" id="3.30.2320.60">
    <property type="entry name" value="FhaA, phosphopeptide-binding domain (DUF3662)"/>
    <property type="match status" value="1"/>
</dbReference>
<evidence type="ECO:0000313" key="2">
    <source>
        <dbReference type="EMBL" id="CAB4556562.1"/>
    </source>
</evidence>
<dbReference type="CDD" id="cd00060">
    <property type="entry name" value="FHA"/>
    <property type="match status" value="1"/>
</dbReference>
<dbReference type="Pfam" id="PF00498">
    <property type="entry name" value="FHA"/>
    <property type="match status" value="1"/>
</dbReference>
<dbReference type="InterPro" id="IPR008984">
    <property type="entry name" value="SMAD_FHA_dom_sf"/>
</dbReference>
<evidence type="ECO:0000259" key="1">
    <source>
        <dbReference type="PROSITE" id="PS50006"/>
    </source>
</evidence>
<dbReference type="Pfam" id="PF12401">
    <property type="entry name" value="FhaA_N"/>
    <property type="match status" value="1"/>
</dbReference>
<organism evidence="2">
    <name type="scientific">freshwater metagenome</name>
    <dbReference type="NCBI Taxonomy" id="449393"/>
    <lineage>
        <taxon>unclassified sequences</taxon>
        <taxon>metagenomes</taxon>
        <taxon>ecological metagenomes</taxon>
    </lineage>
</organism>
<sequence length="222" mass="24226">MGFLDKFEKTLENKVTGLFSKTFKSGLEPLEIASAIKQEMDAKASILSRDRILVPNSYLIQLSPQDFERLNDLGEPLIEELSKLASEHASKQRFQFGDLLDVSLSQEPSLALGQLSVVSSSKKLEIVWVPVLEVAGVPHTLVSAKTTVGRDSTADIQIGDNGLSRKHFEILWDGSSAVLRDLGSTNGVKVQGRKIDQVVLPTGTAFSAGRTDFLFNVIARAK</sequence>
<dbReference type="InterPro" id="IPR042287">
    <property type="entry name" value="FhaA_N_sf"/>
</dbReference>
<dbReference type="EMBL" id="CAEZTB010000070">
    <property type="protein sequence ID" value="CAB4556562.1"/>
    <property type="molecule type" value="Genomic_DNA"/>
</dbReference>
<reference evidence="2" key="1">
    <citation type="submission" date="2020-05" db="EMBL/GenBank/DDBJ databases">
        <authorList>
            <person name="Chiriac C."/>
            <person name="Salcher M."/>
            <person name="Ghai R."/>
            <person name="Kavagutti S V."/>
        </authorList>
    </citation>
    <scope>NUCLEOTIDE SEQUENCE</scope>
</reference>
<dbReference type="Gene3D" id="2.60.200.20">
    <property type="match status" value="1"/>
</dbReference>
<dbReference type="InterPro" id="IPR022128">
    <property type="entry name" value="FhaA_N"/>
</dbReference>
<gene>
    <name evidence="2" type="ORF">UFOPK1581_00511</name>
</gene>
<feature type="domain" description="FHA" evidence="1">
    <location>
        <begin position="146"/>
        <end position="195"/>
    </location>
</feature>
<proteinExistence type="predicted"/>
<protein>
    <submittedName>
        <fullName evidence="2">Unannotated protein</fullName>
    </submittedName>
</protein>